<gene>
    <name evidence="2" type="ORF">OTU49_003218</name>
</gene>
<evidence type="ECO:0000256" key="1">
    <source>
        <dbReference type="SAM" id="SignalP"/>
    </source>
</evidence>
<feature type="chain" id="PRO_5043620576" evidence="1">
    <location>
        <begin position="19"/>
        <end position="147"/>
    </location>
</feature>
<sequence length="147" mass="15719">MKWLDLVVCLALVSVAQGRDDEDARLIVAAYSTKTAIILTTTTTTTPFTCAFKTNGAVCQRRRYRRYTKLDDSVLSDDTSAELTGTLSEGKSIGELEEGGDSSGRGLAITFVTTTTSTYTVTSQSINSSTTFSLSFYCSAANAVIPP</sequence>
<protein>
    <submittedName>
        <fullName evidence="2">Uncharacterized protein</fullName>
    </submittedName>
</protein>
<organism evidence="2 3">
    <name type="scientific">Cherax quadricarinatus</name>
    <name type="common">Australian red claw crayfish</name>
    <dbReference type="NCBI Taxonomy" id="27406"/>
    <lineage>
        <taxon>Eukaryota</taxon>
        <taxon>Metazoa</taxon>
        <taxon>Ecdysozoa</taxon>
        <taxon>Arthropoda</taxon>
        <taxon>Crustacea</taxon>
        <taxon>Multicrustacea</taxon>
        <taxon>Malacostraca</taxon>
        <taxon>Eumalacostraca</taxon>
        <taxon>Eucarida</taxon>
        <taxon>Decapoda</taxon>
        <taxon>Pleocyemata</taxon>
        <taxon>Astacidea</taxon>
        <taxon>Parastacoidea</taxon>
        <taxon>Parastacidae</taxon>
        <taxon>Cherax</taxon>
    </lineage>
</organism>
<feature type="non-terminal residue" evidence="2">
    <location>
        <position position="147"/>
    </location>
</feature>
<accession>A0AAW0XP99</accession>
<comment type="caution">
    <text evidence="2">The sequence shown here is derived from an EMBL/GenBank/DDBJ whole genome shotgun (WGS) entry which is preliminary data.</text>
</comment>
<keyword evidence="3" id="KW-1185">Reference proteome</keyword>
<evidence type="ECO:0000313" key="3">
    <source>
        <dbReference type="Proteomes" id="UP001445076"/>
    </source>
</evidence>
<dbReference type="AlphaFoldDB" id="A0AAW0XP99"/>
<proteinExistence type="predicted"/>
<reference evidence="2 3" key="1">
    <citation type="journal article" date="2024" name="BMC Genomics">
        <title>Genome assembly of redclaw crayfish (Cherax quadricarinatus) provides insights into its immune adaptation and hypoxia tolerance.</title>
        <authorList>
            <person name="Liu Z."/>
            <person name="Zheng J."/>
            <person name="Li H."/>
            <person name="Fang K."/>
            <person name="Wang S."/>
            <person name="He J."/>
            <person name="Zhou D."/>
            <person name="Weng S."/>
            <person name="Chi M."/>
            <person name="Gu Z."/>
            <person name="He J."/>
            <person name="Li F."/>
            <person name="Wang M."/>
        </authorList>
    </citation>
    <scope>NUCLEOTIDE SEQUENCE [LARGE SCALE GENOMIC DNA]</scope>
    <source>
        <strain evidence="2">ZL_2023a</strain>
    </source>
</reference>
<feature type="signal peptide" evidence="1">
    <location>
        <begin position="1"/>
        <end position="18"/>
    </location>
</feature>
<dbReference type="Proteomes" id="UP001445076">
    <property type="component" value="Unassembled WGS sequence"/>
</dbReference>
<dbReference type="EMBL" id="JARKIK010000035">
    <property type="protein sequence ID" value="KAK8739829.1"/>
    <property type="molecule type" value="Genomic_DNA"/>
</dbReference>
<name>A0AAW0XP99_CHEQU</name>
<keyword evidence="1" id="KW-0732">Signal</keyword>
<evidence type="ECO:0000313" key="2">
    <source>
        <dbReference type="EMBL" id="KAK8739829.1"/>
    </source>
</evidence>